<evidence type="ECO:0000313" key="3">
    <source>
        <dbReference type="Proteomes" id="UP000034778"/>
    </source>
</evidence>
<organism evidence="2 3">
    <name type="scientific">Candidatus Woesebacteria bacterium GW2011_GWB1_33_22</name>
    <dbReference type="NCBI Taxonomy" id="1618566"/>
    <lineage>
        <taxon>Bacteria</taxon>
        <taxon>Candidatus Woeseibacteriota</taxon>
    </lineage>
</organism>
<protein>
    <recommendedName>
        <fullName evidence="1">Aminoglycoside phosphotransferase domain-containing protein</fullName>
    </recommendedName>
</protein>
<dbReference type="Gene3D" id="3.30.200.150">
    <property type="match status" value="1"/>
</dbReference>
<sequence>MSADIKASEIAQRYIDKDERVTQVERLGGGISNINYHITTQHHDQETKAGYVLTVYPEISDWWKIEKERVLRDLTQNDKDVLFPRLVDCGTDTQNGNKFAFILREFVHGIDLDSALQINMVGNIDWKSFCHNLGFRLASIHSSVTGQVGVISMPEQEAHSNWLDYMNSQISSEYHDLWDSGVNRVMAGVSTEDILHTESGLVKHLDESSIHISTNHLAHGDTRFANLIATNQNGLVEVKSFIDLEWALSGDPEIDVAFIENWLVFSSYADEFNQNRESFLKGYLTKRKPSETYQAKRKTYHAYRSLNYLKNVFLHQNEDFVKQDPRYPGYIQKHMGILGVISKGQSLEEFGIQSLI</sequence>
<comment type="caution">
    <text evidence="2">The sequence shown here is derived from an EMBL/GenBank/DDBJ whole genome shotgun (WGS) entry which is preliminary data.</text>
</comment>
<dbReference type="InterPro" id="IPR051678">
    <property type="entry name" value="AGP_Transferase"/>
</dbReference>
<dbReference type="PANTHER" id="PTHR21310">
    <property type="entry name" value="AMINOGLYCOSIDE PHOSPHOTRANSFERASE-RELATED-RELATED"/>
    <property type="match status" value="1"/>
</dbReference>
<evidence type="ECO:0000313" key="2">
    <source>
        <dbReference type="EMBL" id="KKP44222.1"/>
    </source>
</evidence>
<dbReference type="SUPFAM" id="SSF56112">
    <property type="entry name" value="Protein kinase-like (PK-like)"/>
    <property type="match status" value="1"/>
</dbReference>
<dbReference type="AlphaFoldDB" id="A0A0G0CLG3"/>
<name>A0A0G0CLG3_9BACT</name>
<dbReference type="STRING" id="1618566.UR35_C0010G0014"/>
<dbReference type="InterPro" id="IPR002575">
    <property type="entry name" value="Aminoglycoside_PTrfase"/>
</dbReference>
<dbReference type="Gene3D" id="3.90.1200.10">
    <property type="match status" value="1"/>
</dbReference>
<dbReference type="Pfam" id="PF01636">
    <property type="entry name" value="APH"/>
    <property type="match status" value="1"/>
</dbReference>
<dbReference type="Proteomes" id="UP000034778">
    <property type="component" value="Unassembled WGS sequence"/>
</dbReference>
<dbReference type="EMBL" id="LBOW01000010">
    <property type="protein sequence ID" value="KKP44222.1"/>
    <property type="molecule type" value="Genomic_DNA"/>
</dbReference>
<evidence type="ECO:0000259" key="1">
    <source>
        <dbReference type="Pfam" id="PF01636"/>
    </source>
</evidence>
<reference evidence="2 3" key="1">
    <citation type="journal article" date="2015" name="Nature">
        <title>rRNA introns, odd ribosomes, and small enigmatic genomes across a large radiation of phyla.</title>
        <authorList>
            <person name="Brown C.T."/>
            <person name="Hug L.A."/>
            <person name="Thomas B.C."/>
            <person name="Sharon I."/>
            <person name="Castelle C.J."/>
            <person name="Singh A."/>
            <person name="Wilkins M.J."/>
            <person name="Williams K.H."/>
            <person name="Banfield J.F."/>
        </authorList>
    </citation>
    <scope>NUCLEOTIDE SEQUENCE [LARGE SCALE GENOMIC DNA]</scope>
</reference>
<accession>A0A0G0CLG3</accession>
<dbReference type="InterPro" id="IPR011009">
    <property type="entry name" value="Kinase-like_dom_sf"/>
</dbReference>
<feature type="domain" description="Aminoglycoside phosphotransferase" evidence="1">
    <location>
        <begin position="24"/>
        <end position="267"/>
    </location>
</feature>
<proteinExistence type="predicted"/>
<gene>
    <name evidence="2" type="ORF">UR35_C0010G0014</name>
</gene>